<dbReference type="InterPro" id="IPR012675">
    <property type="entry name" value="Beta-grasp_dom_sf"/>
</dbReference>
<dbReference type="InterPro" id="IPR001433">
    <property type="entry name" value="OxRdtase_FAD/NAD-bd"/>
</dbReference>
<evidence type="ECO:0000259" key="1">
    <source>
        <dbReference type="PROSITE" id="PS51085"/>
    </source>
</evidence>
<dbReference type="Pfam" id="PF00111">
    <property type="entry name" value="Fer2"/>
    <property type="match status" value="1"/>
</dbReference>
<dbReference type="PANTHER" id="PTHR47354:SF3">
    <property type="entry name" value="OXIDOREDUCTASE-RELATED"/>
    <property type="match status" value="1"/>
</dbReference>
<dbReference type="Gene3D" id="2.40.30.10">
    <property type="entry name" value="Translation factors"/>
    <property type="match status" value="1"/>
</dbReference>
<sequence length="374" mass="40782">MSAATLRSADLPSAQPGWQRLLAPVVDPMVFDFWAQRLNPVWSWAQPLARVVERIEEAPDTVTLVLAPNRHVGPFQPGQHMNLTAEVQGRRVTRSYSLTGIPRPDGRLSFTIKRMPGGLLSTHLVQHTRVGDVLGLGPAFGDMVLPRSVHGRWLFLAAGSGITPLIGLTRALAARQMPVNLQLLYWVRQREELCFVPELKALAARHPNFRWQPIVTEQPVLHPGEVGGLISAEQLNALVPDLVERQVHACGPGGFVATARELTEPVAQRFVAEGFTPPPVVAPTEKAEATTVQVHLQRSGRTLAVRTDQTLLAALEAQGLTPPSGCRMGICHTCSCPRVEGRTQDSLTGELTQEATQPVRLCVSRACTDLTLDL</sequence>
<evidence type="ECO:0000313" key="3">
    <source>
        <dbReference type="EMBL" id="TBO29311.1"/>
    </source>
</evidence>
<dbReference type="PROSITE" id="PS51384">
    <property type="entry name" value="FAD_FR"/>
    <property type="match status" value="1"/>
</dbReference>
<gene>
    <name evidence="3" type="ORF">EYS42_12945</name>
</gene>
<protein>
    <submittedName>
        <fullName evidence="3">Ferredoxin reductase</fullName>
    </submittedName>
</protein>
<dbReference type="SUPFAM" id="SSF63380">
    <property type="entry name" value="Riboflavin synthase domain-like"/>
    <property type="match status" value="1"/>
</dbReference>
<dbReference type="InterPro" id="IPR008333">
    <property type="entry name" value="Cbr1-like_FAD-bd_dom"/>
</dbReference>
<dbReference type="Pfam" id="PF00970">
    <property type="entry name" value="FAD_binding_6"/>
    <property type="match status" value="1"/>
</dbReference>
<dbReference type="SUPFAM" id="SSF52343">
    <property type="entry name" value="Ferredoxin reductase-like, C-terminal NADP-linked domain"/>
    <property type="match status" value="1"/>
</dbReference>
<dbReference type="Gene3D" id="3.10.20.30">
    <property type="match status" value="1"/>
</dbReference>
<dbReference type="GO" id="GO:0051536">
    <property type="term" value="F:iron-sulfur cluster binding"/>
    <property type="evidence" value="ECO:0007669"/>
    <property type="project" value="InterPro"/>
</dbReference>
<comment type="caution">
    <text evidence="3">The sequence shown here is derived from an EMBL/GenBank/DDBJ whole genome shotgun (WGS) entry which is preliminary data.</text>
</comment>
<dbReference type="OrthoDB" id="370747at2"/>
<proteinExistence type="predicted"/>
<name>A0A4Q9GWA6_9BURK</name>
<dbReference type="Proteomes" id="UP000292120">
    <property type="component" value="Unassembled WGS sequence"/>
</dbReference>
<dbReference type="GO" id="GO:0016491">
    <property type="term" value="F:oxidoreductase activity"/>
    <property type="evidence" value="ECO:0007669"/>
    <property type="project" value="InterPro"/>
</dbReference>
<organism evidence="3 4">
    <name type="scientific">Aquabacterium lacunae</name>
    <dbReference type="NCBI Taxonomy" id="2528630"/>
    <lineage>
        <taxon>Bacteria</taxon>
        <taxon>Pseudomonadati</taxon>
        <taxon>Pseudomonadota</taxon>
        <taxon>Betaproteobacteria</taxon>
        <taxon>Burkholderiales</taxon>
        <taxon>Aquabacterium</taxon>
    </lineage>
</organism>
<dbReference type="CDD" id="cd06216">
    <property type="entry name" value="FNR_iron_sulfur_binding_2"/>
    <property type="match status" value="1"/>
</dbReference>
<dbReference type="InterPro" id="IPR017938">
    <property type="entry name" value="Riboflavin_synthase-like_b-brl"/>
</dbReference>
<feature type="domain" description="2Fe-2S ferredoxin-type" evidence="1">
    <location>
        <begin position="290"/>
        <end position="374"/>
    </location>
</feature>
<dbReference type="PRINTS" id="PR00410">
    <property type="entry name" value="PHEHYDRXLASE"/>
</dbReference>
<dbReference type="InterPro" id="IPR039261">
    <property type="entry name" value="FNR_nucleotide-bd"/>
</dbReference>
<dbReference type="InterPro" id="IPR017927">
    <property type="entry name" value="FAD-bd_FR_type"/>
</dbReference>
<dbReference type="Gene3D" id="3.40.50.80">
    <property type="entry name" value="Nucleotide-binding domain of ferredoxin-NADP reductase (FNR) module"/>
    <property type="match status" value="1"/>
</dbReference>
<dbReference type="SUPFAM" id="SSF54292">
    <property type="entry name" value="2Fe-2S ferredoxin-like"/>
    <property type="match status" value="1"/>
</dbReference>
<evidence type="ECO:0000259" key="2">
    <source>
        <dbReference type="PROSITE" id="PS51384"/>
    </source>
</evidence>
<dbReference type="PANTHER" id="PTHR47354">
    <property type="entry name" value="NADH OXIDOREDUCTASE HCR"/>
    <property type="match status" value="1"/>
</dbReference>
<dbReference type="InterPro" id="IPR050415">
    <property type="entry name" value="MRET"/>
</dbReference>
<dbReference type="RefSeq" id="WP_130968606.1">
    <property type="nucleotide sequence ID" value="NZ_SIXI01000005.1"/>
</dbReference>
<dbReference type="Pfam" id="PF00175">
    <property type="entry name" value="NAD_binding_1"/>
    <property type="match status" value="1"/>
</dbReference>
<dbReference type="PROSITE" id="PS51085">
    <property type="entry name" value="2FE2S_FER_2"/>
    <property type="match status" value="1"/>
</dbReference>
<dbReference type="AlphaFoldDB" id="A0A4Q9GWA6"/>
<dbReference type="EMBL" id="SIXI01000005">
    <property type="protein sequence ID" value="TBO29311.1"/>
    <property type="molecule type" value="Genomic_DNA"/>
</dbReference>
<keyword evidence="4" id="KW-1185">Reference proteome</keyword>
<reference evidence="3 4" key="1">
    <citation type="submission" date="2019-02" db="EMBL/GenBank/DDBJ databases">
        <title>Aquabacterium sp. strain KMB7.</title>
        <authorList>
            <person name="Chen W.-M."/>
        </authorList>
    </citation>
    <scope>NUCLEOTIDE SEQUENCE [LARGE SCALE GENOMIC DNA]</scope>
    <source>
        <strain evidence="3 4">KMB7</strain>
    </source>
</reference>
<evidence type="ECO:0000313" key="4">
    <source>
        <dbReference type="Proteomes" id="UP000292120"/>
    </source>
</evidence>
<dbReference type="CDD" id="cd00207">
    <property type="entry name" value="fer2"/>
    <property type="match status" value="1"/>
</dbReference>
<dbReference type="InterPro" id="IPR001041">
    <property type="entry name" value="2Fe-2S_ferredoxin-type"/>
</dbReference>
<accession>A0A4Q9GWA6</accession>
<feature type="domain" description="FAD-binding FR-type" evidence="2">
    <location>
        <begin position="44"/>
        <end position="146"/>
    </location>
</feature>
<dbReference type="InterPro" id="IPR036010">
    <property type="entry name" value="2Fe-2S_ferredoxin-like_sf"/>
</dbReference>